<accession>A0ABW4ZJW7</accession>
<name>A0ABW4ZJW7_9SPHI</name>
<dbReference type="Gene3D" id="2.60.40.10">
    <property type="entry name" value="Immunoglobulins"/>
    <property type="match status" value="1"/>
</dbReference>
<organism evidence="1 2">
    <name type="scientific">Paradesertivirga mongoliensis</name>
    <dbReference type="NCBI Taxonomy" id="2100740"/>
    <lineage>
        <taxon>Bacteria</taxon>
        <taxon>Pseudomonadati</taxon>
        <taxon>Bacteroidota</taxon>
        <taxon>Sphingobacteriia</taxon>
        <taxon>Sphingobacteriales</taxon>
        <taxon>Sphingobacteriaceae</taxon>
        <taxon>Paradesertivirga</taxon>
    </lineage>
</organism>
<comment type="caution">
    <text evidence="1">The sequence shown here is derived from an EMBL/GenBank/DDBJ whole genome shotgun (WGS) entry which is preliminary data.</text>
</comment>
<sequence length="226" mass="24089">MKQLIIAILCISLFACKKGKKVPPVPAQAVLVSPAANEACTKGTIISPTSSSVTLKWNAASNADSYEVVVKNLLTQAETKQSSTATQLVLNLSSNTPFSWMVVSKSSASAEVSTSETRKFYNAGQAVTYMAPFPPDNLLPAMRQAVTAVNGKINLTWTADDADNDLSSYDVYLSTASSPALLQAGVMEKKLDNVTVTAGTTYYWKVVAKDAKGNTSESMVNTFKVN</sequence>
<dbReference type="RefSeq" id="WP_255903763.1">
    <property type="nucleotide sequence ID" value="NZ_JAFMZO010000003.1"/>
</dbReference>
<dbReference type="InterPro" id="IPR036116">
    <property type="entry name" value="FN3_sf"/>
</dbReference>
<protein>
    <recommendedName>
        <fullName evidence="3">Fibronectin type-III domain-containing protein</fullName>
    </recommendedName>
</protein>
<evidence type="ECO:0008006" key="3">
    <source>
        <dbReference type="Google" id="ProtNLM"/>
    </source>
</evidence>
<evidence type="ECO:0000313" key="1">
    <source>
        <dbReference type="EMBL" id="MFD2162363.1"/>
    </source>
</evidence>
<dbReference type="InterPro" id="IPR013783">
    <property type="entry name" value="Ig-like_fold"/>
</dbReference>
<proteinExistence type="predicted"/>
<dbReference type="PROSITE" id="PS51257">
    <property type="entry name" value="PROKAR_LIPOPROTEIN"/>
    <property type="match status" value="1"/>
</dbReference>
<reference evidence="2" key="1">
    <citation type="journal article" date="2019" name="Int. J. Syst. Evol. Microbiol.">
        <title>The Global Catalogue of Microorganisms (GCM) 10K type strain sequencing project: providing services to taxonomists for standard genome sequencing and annotation.</title>
        <authorList>
            <consortium name="The Broad Institute Genomics Platform"/>
            <consortium name="The Broad Institute Genome Sequencing Center for Infectious Disease"/>
            <person name="Wu L."/>
            <person name="Ma J."/>
        </authorList>
    </citation>
    <scope>NUCLEOTIDE SEQUENCE [LARGE SCALE GENOMIC DNA]</scope>
    <source>
        <strain evidence="2">KCTC 42217</strain>
    </source>
</reference>
<evidence type="ECO:0000313" key="2">
    <source>
        <dbReference type="Proteomes" id="UP001597387"/>
    </source>
</evidence>
<dbReference type="EMBL" id="JBHUHZ010000001">
    <property type="protein sequence ID" value="MFD2162363.1"/>
    <property type="molecule type" value="Genomic_DNA"/>
</dbReference>
<keyword evidence="2" id="KW-1185">Reference proteome</keyword>
<dbReference type="SUPFAM" id="SSF49265">
    <property type="entry name" value="Fibronectin type III"/>
    <property type="match status" value="1"/>
</dbReference>
<gene>
    <name evidence="1" type="ORF">ACFSJU_08155</name>
</gene>
<dbReference type="Proteomes" id="UP001597387">
    <property type="component" value="Unassembled WGS sequence"/>
</dbReference>